<dbReference type="GO" id="GO:0008168">
    <property type="term" value="F:methyltransferase activity"/>
    <property type="evidence" value="ECO:0007669"/>
    <property type="project" value="UniProtKB-KW"/>
</dbReference>
<reference evidence="1 2" key="1">
    <citation type="submission" date="2016-10" db="EMBL/GenBank/DDBJ databases">
        <authorList>
            <person name="de Groot N.N."/>
        </authorList>
    </citation>
    <scope>NUCLEOTIDE SEQUENCE [LARGE SCALE GENOMIC DNA]</scope>
    <source>
        <strain evidence="1 2">DSM 19981</strain>
    </source>
</reference>
<keyword evidence="1" id="KW-0808">Transferase</keyword>
<keyword evidence="1" id="KW-0489">Methyltransferase</keyword>
<keyword evidence="2" id="KW-1185">Reference proteome</keyword>
<organism evidence="1 2">
    <name type="scientific">Falsiroseomonas stagni DSM 19981</name>
    <dbReference type="NCBI Taxonomy" id="1123062"/>
    <lineage>
        <taxon>Bacteria</taxon>
        <taxon>Pseudomonadati</taxon>
        <taxon>Pseudomonadota</taxon>
        <taxon>Alphaproteobacteria</taxon>
        <taxon>Acetobacterales</taxon>
        <taxon>Roseomonadaceae</taxon>
        <taxon>Falsiroseomonas</taxon>
    </lineage>
</organism>
<evidence type="ECO:0000313" key="1">
    <source>
        <dbReference type="EMBL" id="SFK68096.1"/>
    </source>
</evidence>
<dbReference type="InterPro" id="IPR029063">
    <property type="entry name" value="SAM-dependent_MTases_sf"/>
</dbReference>
<dbReference type="Pfam" id="PF13578">
    <property type="entry name" value="Methyltransf_24"/>
    <property type="match status" value="1"/>
</dbReference>
<dbReference type="SUPFAM" id="SSF53335">
    <property type="entry name" value="S-adenosyl-L-methionine-dependent methyltransferases"/>
    <property type="match status" value="1"/>
</dbReference>
<proteinExistence type="predicted"/>
<protein>
    <submittedName>
        <fullName evidence="1">Methyltransferase domain-containing protein</fullName>
    </submittedName>
</protein>
<dbReference type="Proteomes" id="UP000199473">
    <property type="component" value="Unassembled WGS sequence"/>
</dbReference>
<dbReference type="RefSeq" id="WP_092960802.1">
    <property type="nucleotide sequence ID" value="NZ_FOSQ01000005.1"/>
</dbReference>
<dbReference type="EMBL" id="FOSQ01000005">
    <property type="protein sequence ID" value="SFK68096.1"/>
    <property type="molecule type" value="Genomic_DNA"/>
</dbReference>
<evidence type="ECO:0000313" key="2">
    <source>
        <dbReference type="Proteomes" id="UP000199473"/>
    </source>
</evidence>
<dbReference type="GO" id="GO:0032259">
    <property type="term" value="P:methylation"/>
    <property type="evidence" value="ECO:0007669"/>
    <property type="project" value="UniProtKB-KW"/>
</dbReference>
<dbReference type="AlphaFoldDB" id="A0A1I4BJJ7"/>
<dbReference type="Gene3D" id="3.40.50.150">
    <property type="entry name" value="Vaccinia Virus protein VP39"/>
    <property type="match status" value="1"/>
</dbReference>
<dbReference type="STRING" id="1123062.SAMN02745775_105298"/>
<name>A0A1I4BJJ7_9PROT</name>
<sequence length="231" mass="26387">MKTYRQIWEAPKPFRSDKWDHYLDLYDRYLLPYRDGRPITYLEIGVQGGGSLCAAREYFGPEAGIFGIDTDPGSRAVEEAGIANRVFTGTQGDFDFLNEVIAEIGTPDIIIDDGSHQQGDMVTTFLGLFPVLADNGLYIVEDTHTVHYPSHQDTTLGINVYDYFKGLTDKMMADFMHQNRHRARFREHPDAREGRLDRRNPIGTAIGGLHFHDSMIVVEKTPYREAWRRNA</sequence>
<accession>A0A1I4BJJ7</accession>
<gene>
    <name evidence="1" type="ORF">SAMN02745775_105298</name>
</gene>